<dbReference type="Proteomes" id="UP000186922">
    <property type="component" value="Unassembled WGS sequence"/>
</dbReference>
<evidence type="ECO:0000313" key="2">
    <source>
        <dbReference type="EMBL" id="GAV08530.1"/>
    </source>
</evidence>
<dbReference type="EMBL" id="BDGG01000018">
    <property type="protein sequence ID" value="GAV08530.1"/>
    <property type="molecule type" value="Genomic_DNA"/>
</dbReference>
<dbReference type="AlphaFoldDB" id="A0A1D1W4X4"/>
<name>A0A1D1W4X4_RAMVA</name>
<proteinExistence type="predicted"/>
<organism evidence="2 3">
    <name type="scientific">Ramazzottius varieornatus</name>
    <name type="common">Water bear</name>
    <name type="synonym">Tardigrade</name>
    <dbReference type="NCBI Taxonomy" id="947166"/>
    <lineage>
        <taxon>Eukaryota</taxon>
        <taxon>Metazoa</taxon>
        <taxon>Ecdysozoa</taxon>
        <taxon>Tardigrada</taxon>
        <taxon>Eutardigrada</taxon>
        <taxon>Parachela</taxon>
        <taxon>Hypsibioidea</taxon>
        <taxon>Ramazzottiidae</taxon>
        <taxon>Ramazzottius</taxon>
    </lineage>
</organism>
<feature type="region of interest" description="Disordered" evidence="1">
    <location>
        <begin position="1"/>
        <end position="39"/>
    </location>
</feature>
<accession>A0A1D1W4X4</accession>
<evidence type="ECO:0000313" key="3">
    <source>
        <dbReference type="Proteomes" id="UP000186922"/>
    </source>
</evidence>
<evidence type="ECO:0000256" key="1">
    <source>
        <dbReference type="SAM" id="MobiDB-lite"/>
    </source>
</evidence>
<keyword evidence="3" id="KW-1185">Reference proteome</keyword>
<sequence>MKVEQHSAAYSAPVTLEVTKDPPSAERRKRGGGIRWREQGNRPELLLQKYV</sequence>
<comment type="caution">
    <text evidence="2">The sequence shown here is derived from an EMBL/GenBank/DDBJ whole genome shotgun (WGS) entry which is preliminary data.</text>
</comment>
<reference evidence="2 3" key="1">
    <citation type="journal article" date="2016" name="Nat. Commun.">
        <title>Extremotolerant tardigrade genome and improved radiotolerance of human cultured cells by tardigrade-unique protein.</title>
        <authorList>
            <person name="Hashimoto T."/>
            <person name="Horikawa D.D."/>
            <person name="Saito Y."/>
            <person name="Kuwahara H."/>
            <person name="Kozuka-Hata H."/>
            <person name="Shin-I T."/>
            <person name="Minakuchi Y."/>
            <person name="Ohishi K."/>
            <person name="Motoyama A."/>
            <person name="Aizu T."/>
            <person name="Enomoto A."/>
            <person name="Kondo K."/>
            <person name="Tanaka S."/>
            <person name="Hara Y."/>
            <person name="Koshikawa S."/>
            <person name="Sagara H."/>
            <person name="Miura T."/>
            <person name="Yokobori S."/>
            <person name="Miyagawa K."/>
            <person name="Suzuki Y."/>
            <person name="Kubo T."/>
            <person name="Oyama M."/>
            <person name="Kohara Y."/>
            <person name="Fujiyama A."/>
            <person name="Arakawa K."/>
            <person name="Katayama T."/>
            <person name="Toyoda A."/>
            <person name="Kunieda T."/>
        </authorList>
    </citation>
    <scope>NUCLEOTIDE SEQUENCE [LARGE SCALE GENOMIC DNA]</scope>
    <source>
        <strain evidence="2 3">YOKOZUNA-1</strain>
    </source>
</reference>
<protein>
    <submittedName>
        <fullName evidence="2">Uncharacterized protein</fullName>
    </submittedName>
</protein>
<gene>
    <name evidence="2" type="primary">RvY_18205-1</name>
    <name evidence="2" type="synonym">RvY_18205.1</name>
    <name evidence="2" type="ORF">RvY_18205</name>
</gene>